<dbReference type="SUPFAM" id="SSF50630">
    <property type="entry name" value="Acid proteases"/>
    <property type="match status" value="1"/>
</dbReference>
<dbReference type="InterPro" id="IPR033121">
    <property type="entry name" value="PEPTIDASE_A1"/>
</dbReference>
<name>A0A507E2X9_9FUNG</name>
<dbReference type="FunFam" id="2.40.70.10:FF:000008">
    <property type="entry name" value="Cathepsin D"/>
    <property type="match status" value="1"/>
</dbReference>
<evidence type="ECO:0000259" key="11">
    <source>
        <dbReference type="PROSITE" id="PS51767"/>
    </source>
</evidence>
<feature type="active site" evidence="7">
    <location>
        <position position="191"/>
    </location>
</feature>
<evidence type="ECO:0000256" key="4">
    <source>
        <dbReference type="ARBA" id="ARBA00022801"/>
    </source>
</evidence>
<organism evidence="12 13">
    <name type="scientific">Powellomyces hirtus</name>
    <dbReference type="NCBI Taxonomy" id="109895"/>
    <lineage>
        <taxon>Eukaryota</taxon>
        <taxon>Fungi</taxon>
        <taxon>Fungi incertae sedis</taxon>
        <taxon>Chytridiomycota</taxon>
        <taxon>Chytridiomycota incertae sedis</taxon>
        <taxon>Chytridiomycetes</taxon>
        <taxon>Spizellomycetales</taxon>
        <taxon>Powellomycetaceae</taxon>
        <taxon>Powellomyces</taxon>
    </lineage>
</organism>
<dbReference type="InterPro" id="IPR001461">
    <property type="entry name" value="Aspartic_peptidase_A1"/>
</dbReference>
<feature type="signal peptide" evidence="10">
    <location>
        <begin position="1"/>
        <end position="21"/>
    </location>
</feature>
<dbReference type="STRING" id="109895.A0A507E2X9"/>
<evidence type="ECO:0000256" key="6">
    <source>
        <dbReference type="ARBA" id="ARBA00023157"/>
    </source>
</evidence>
<dbReference type="PANTHER" id="PTHR47966">
    <property type="entry name" value="BETA-SITE APP-CLEAVING ENZYME, ISOFORM A-RELATED"/>
    <property type="match status" value="1"/>
</dbReference>
<dbReference type="PROSITE" id="PS00141">
    <property type="entry name" value="ASP_PROTEASE"/>
    <property type="match status" value="2"/>
</dbReference>
<evidence type="ECO:0000313" key="12">
    <source>
        <dbReference type="EMBL" id="TPX57675.1"/>
    </source>
</evidence>
<comment type="caution">
    <text evidence="12">The sequence shown here is derived from an EMBL/GenBank/DDBJ whole genome shotgun (WGS) entry which is preliminary data.</text>
</comment>
<evidence type="ECO:0000256" key="3">
    <source>
        <dbReference type="ARBA" id="ARBA00022750"/>
    </source>
</evidence>
<dbReference type="Gene3D" id="2.40.70.10">
    <property type="entry name" value="Acid Proteases"/>
    <property type="match status" value="2"/>
</dbReference>
<dbReference type="InterPro" id="IPR034164">
    <property type="entry name" value="Pepsin-like_dom"/>
</dbReference>
<keyword evidence="4 8" id="KW-0378">Hydrolase</keyword>
<reference evidence="12 13" key="1">
    <citation type="journal article" date="2019" name="Sci. Rep.">
        <title>Comparative genomics of chytrid fungi reveal insights into the obligate biotrophic and pathogenic lifestyle of Synchytrium endobioticum.</title>
        <authorList>
            <person name="van de Vossenberg B.T.L.H."/>
            <person name="Warris S."/>
            <person name="Nguyen H.D.T."/>
            <person name="van Gent-Pelzer M.P.E."/>
            <person name="Joly D.L."/>
            <person name="van de Geest H.C."/>
            <person name="Bonants P.J.M."/>
            <person name="Smith D.S."/>
            <person name="Levesque C.A."/>
            <person name="van der Lee T.A.J."/>
        </authorList>
    </citation>
    <scope>NUCLEOTIDE SEQUENCE [LARGE SCALE GENOMIC DNA]</scope>
    <source>
        <strain evidence="12 13">CBS 809.83</strain>
    </source>
</reference>
<evidence type="ECO:0000256" key="5">
    <source>
        <dbReference type="ARBA" id="ARBA00023145"/>
    </source>
</evidence>
<evidence type="ECO:0000256" key="2">
    <source>
        <dbReference type="ARBA" id="ARBA00022670"/>
    </source>
</evidence>
<dbReference type="EMBL" id="QEAQ01000048">
    <property type="protein sequence ID" value="TPX57675.1"/>
    <property type="molecule type" value="Genomic_DNA"/>
</dbReference>
<dbReference type="PRINTS" id="PR00792">
    <property type="entry name" value="PEPSIN"/>
</dbReference>
<proteinExistence type="inferred from homology"/>
<feature type="active site" evidence="7">
    <location>
        <position position="392"/>
    </location>
</feature>
<feature type="region of interest" description="Disordered" evidence="9">
    <location>
        <begin position="131"/>
        <end position="156"/>
    </location>
</feature>
<protein>
    <recommendedName>
        <fullName evidence="11">Peptidase A1 domain-containing protein</fullName>
    </recommendedName>
</protein>
<evidence type="ECO:0000256" key="1">
    <source>
        <dbReference type="ARBA" id="ARBA00007447"/>
    </source>
</evidence>
<dbReference type="PANTHER" id="PTHR47966:SF51">
    <property type="entry name" value="BETA-SITE APP-CLEAVING ENZYME, ISOFORM A-RELATED"/>
    <property type="match status" value="1"/>
</dbReference>
<dbReference type="PROSITE" id="PS51767">
    <property type="entry name" value="PEPTIDASE_A1"/>
    <property type="match status" value="1"/>
</dbReference>
<evidence type="ECO:0000256" key="7">
    <source>
        <dbReference type="PIRSR" id="PIRSR601461-1"/>
    </source>
</evidence>
<keyword evidence="2 8" id="KW-0645">Protease</keyword>
<keyword evidence="3 8" id="KW-0064">Aspartyl protease</keyword>
<dbReference type="Pfam" id="PF00026">
    <property type="entry name" value="Asp"/>
    <property type="match status" value="1"/>
</dbReference>
<evidence type="ECO:0000256" key="8">
    <source>
        <dbReference type="RuleBase" id="RU000454"/>
    </source>
</evidence>
<keyword evidence="5" id="KW-0865">Zymogen</keyword>
<dbReference type="CDD" id="cd05471">
    <property type="entry name" value="pepsin_like"/>
    <property type="match status" value="1"/>
</dbReference>
<dbReference type="InterPro" id="IPR021109">
    <property type="entry name" value="Peptidase_aspartic_dom_sf"/>
</dbReference>
<keyword evidence="13" id="KW-1185">Reference proteome</keyword>
<feature type="compositionally biased region" description="Basic residues" evidence="9">
    <location>
        <begin position="138"/>
        <end position="154"/>
    </location>
</feature>
<dbReference type="InterPro" id="IPR001969">
    <property type="entry name" value="Aspartic_peptidase_AS"/>
</dbReference>
<keyword evidence="10" id="KW-0732">Signal</keyword>
<accession>A0A507E2X9</accession>
<evidence type="ECO:0000256" key="10">
    <source>
        <dbReference type="SAM" id="SignalP"/>
    </source>
</evidence>
<dbReference type="AlphaFoldDB" id="A0A507E2X9"/>
<keyword evidence="6" id="KW-1015">Disulfide bond</keyword>
<sequence>MRFSLGAITLLGIFSVRNTYAEEQPAEPAEKGPSIVPLIRAAEGRLQLRRSLLRRSDEGLAVLRDDVTEEEIAKAMASHHIPNNQTGSVPQEQDENMAQMHARDENFPGADPDYIGDPDDDEMLKYFVGEEDEDAPHMKRRSMGSSKHANKRRQLTQLSPSLTDTYNNYDCLYYTNIQLGTPGQWFSVIIDTGSSDLWVPSKKCTTCGTRKRYDPTLSKTAYQLGIPITTYYGIGAASGTIIADTARFGNLVVNQQVFIQSDKNTNIQAEHVDGLIGLSFSSLSWANSVVPDHLVGKSSLIENLFRSGKIGKPVFGIWLDRYVSWSATPDSVVGGELAIGGSVGNTARYTGPITWLGVPSYANWWTVQWDGIAGPDGINLRPPGRNIRGLVDTGTALILVDYAVAEKLNKFMGAYGTGIRGLWAIDCNSVAKSNVQFTITLQGNKFTLTGADLPSRVWPDDPNTCYAPFQSKQNVDAQNNWLLGDVFLRKFYQIYDYNYSGGWKPRVGLALANH</sequence>
<dbReference type="GO" id="GO:0004190">
    <property type="term" value="F:aspartic-type endopeptidase activity"/>
    <property type="evidence" value="ECO:0007669"/>
    <property type="project" value="UniProtKB-KW"/>
</dbReference>
<dbReference type="Proteomes" id="UP000318582">
    <property type="component" value="Unassembled WGS sequence"/>
</dbReference>
<evidence type="ECO:0000313" key="13">
    <source>
        <dbReference type="Proteomes" id="UP000318582"/>
    </source>
</evidence>
<feature type="domain" description="Peptidase A1" evidence="11">
    <location>
        <begin position="173"/>
        <end position="510"/>
    </location>
</feature>
<evidence type="ECO:0000256" key="9">
    <source>
        <dbReference type="SAM" id="MobiDB-lite"/>
    </source>
</evidence>
<comment type="similarity">
    <text evidence="1 8">Belongs to the peptidase A1 family.</text>
</comment>
<feature type="chain" id="PRO_5021272196" description="Peptidase A1 domain-containing protein" evidence="10">
    <location>
        <begin position="22"/>
        <end position="514"/>
    </location>
</feature>
<gene>
    <name evidence="12" type="ORF">PhCBS80983_g03666</name>
</gene>
<dbReference type="GO" id="GO:0006508">
    <property type="term" value="P:proteolysis"/>
    <property type="evidence" value="ECO:0007669"/>
    <property type="project" value="UniProtKB-KW"/>
</dbReference>